<organism evidence="1 2">
    <name type="scientific">Smallanthus sonchifolius</name>
    <dbReference type="NCBI Taxonomy" id="185202"/>
    <lineage>
        <taxon>Eukaryota</taxon>
        <taxon>Viridiplantae</taxon>
        <taxon>Streptophyta</taxon>
        <taxon>Embryophyta</taxon>
        <taxon>Tracheophyta</taxon>
        <taxon>Spermatophyta</taxon>
        <taxon>Magnoliopsida</taxon>
        <taxon>eudicotyledons</taxon>
        <taxon>Gunneridae</taxon>
        <taxon>Pentapetalae</taxon>
        <taxon>asterids</taxon>
        <taxon>campanulids</taxon>
        <taxon>Asterales</taxon>
        <taxon>Asteraceae</taxon>
        <taxon>Asteroideae</taxon>
        <taxon>Heliantheae alliance</taxon>
        <taxon>Millerieae</taxon>
        <taxon>Smallanthus</taxon>
    </lineage>
</organism>
<reference evidence="2" key="1">
    <citation type="journal article" date="2022" name="Mol. Ecol. Resour.">
        <title>The genomes of chicory, endive, great burdock and yacon provide insights into Asteraceae palaeo-polyploidization history and plant inulin production.</title>
        <authorList>
            <person name="Fan W."/>
            <person name="Wang S."/>
            <person name="Wang H."/>
            <person name="Wang A."/>
            <person name="Jiang F."/>
            <person name="Liu H."/>
            <person name="Zhao H."/>
            <person name="Xu D."/>
            <person name="Zhang Y."/>
        </authorList>
    </citation>
    <scope>NUCLEOTIDE SEQUENCE [LARGE SCALE GENOMIC DNA]</scope>
    <source>
        <strain evidence="2">cv. Yunnan</strain>
    </source>
</reference>
<reference evidence="1 2" key="2">
    <citation type="journal article" date="2022" name="Mol. Ecol. Resour.">
        <title>The genomes of chicory, endive, great burdock and yacon provide insights into Asteraceae paleo-polyploidization history and plant inulin production.</title>
        <authorList>
            <person name="Fan W."/>
            <person name="Wang S."/>
            <person name="Wang H."/>
            <person name="Wang A."/>
            <person name="Jiang F."/>
            <person name="Liu H."/>
            <person name="Zhao H."/>
            <person name="Xu D."/>
            <person name="Zhang Y."/>
        </authorList>
    </citation>
    <scope>NUCLEOTIDE SEQUENCE [LARGE SCALE GENOMIC DNA]</scope>
    <source>
        <strain evidence="2">cv. Yunnan</strain>
        <tissue evidence="1">Leaves</tissue>
    </source>
</reference>
<keyword evidence="2" id="KW-1185">Reference proteome</keyword>
<sequence length="118" mass="13788">MGPKPTMVKPCKPAVVDSTSQRRTNLNMDKKSQNPEKTRPVTPQQRKPMSSDGETDQDKLEATKRKLQERYQQAEKAKRQRTIQVMEFHDLPKQDVAPKHQHTRPGNNHHRHWANGRF</sequence>
<evidence type="ECO:0000313" key="2">
    <source>
        <dbReference type="Proteomes" id="UP001056120"/>
    </source>
</evidence>
<proteinExistence type="predicted"/>
<protein>
    <submittedName>
        <fullName evidence="1">Uncharacterized protein</fullName>
    </submittedName>
</protein>
<name>A0ACB9KDE4_9ASTR</name>
<evidence type="ECO:0000313" key="1">
    <source>
        <dbReference type="EMBL" id="KAI3830282.1"/>
    </source>
</evidence>
<accession>A0ACB9KDE4</accession>
<gene>
    <name evidence="1" type="ORF">L1987_04420</name>
</gene>
<dbReference type="EMBL" id="CM042018">
    <property type="protein sequence ID" value="KAI3830282.1"/>
    <property type="molecule type" value="Genomic_DNA"/>
</dbReference>
<dbReference type="Proteomes" id="UP001056120">
    <property type="component" value="Linkage Group LG01"/>
</dbReference>
<comment type="caution">
    <text evidence="1">The sequence shown here is derived from an EMBL/GenBank/DDBJ whole genome shotgun (WGS) entry which is preliminary data.</text>
</comment>